<dbReference type="KEGG" id="emx:FKV68_25245"/>
<dbReference type="PROSITE" id="PS00211">
    <property type="entry name" value="ABC_TRANSPORTER_1"/>
    <property type="match status" value="1"/>
</dbReference>
<organism evidence="5 6">
    <name type="scientific">Sinorhizobium mexicanum</name>
    <dbReference type="NCBI Taxonomy" id="375549"/>
    <lineage>
        <taxon>Bacteria</taxon>
        <taxon>Pseudomonadati</taxon>
        <taxon>Pseudomonadota</taxon>
        <taxon>Alphaproteobacteria</taxon>
        <taxon>Hyphomicrobiales</taxon>
        <taxon>Rhizobiaceae</taxon>
        <taxon>Sinorhizobium/Ensifer group</taxon>
        <taxon>Sinorhizobium</taxon>
    </lineage>
</organism>
<dbReference type="InterPro" id="IPR003439">
    <property type="entry name" value="ABC_transporter-like_ATP-bd"/>
</dbReference>
<comment type="similarity">
    <text evidence="1">Belongs to the ABC transporter superfamily.</text>
</comment>
<reference evidence="5 6" key="1">
    <citation type="submission" date="2019-06" db="EMBL/GenBank/DDBJ databases">
        <title>Complete genome sequence of Ensifer mexicanus ITTG R7 isolated from nodules of Acacia angustissima (Mill.) Kuntze.</title>
        <authorList>
            <person name="Rincon-Rosales R."/>
            <person name="Rogel M.A."/>
            <person name="Guerrero G."/>
            <person name="Rincon-Molina C.I."/>
            <person name="Lopez-Lopez A."/>
            <person name="Martinez-Romero E."/>
        </authorList>
    </citation>
    <scope>NUCLEOTIDE SEQUENCE [LARGE SCALE GENOMIC DNA]</scope>
    <source>
        <strain evidence="5 6">ITTG R7</strain>
        <plasmid evidence="6">pemeittgr7c</plasmid>
    </source>
</reference>
<name>A0A859QGU7_9HYPH</name>
<keyword evidence="6" id="KW-1185">Reference proteome</keyword>
<keyword evidence="2" id="KW-0813">Transport</keyword>
<dbReference type="Pfam" id="PF00005">
    <property type="entry name" value="ABC_tran"/>
    <property type="match status" value="1"/>
</dbReference>
<dbReference type="CDD" id="cd03293">
    <property type="entry name" value="ABC_NrtD_SsuB_transporters"/>
    <property type="match status" value="1"/>
</dbReference>
<evidence type="ECO:0000256" key="3">
    <source>
        <dbReference type="ARBA" id="ARBA00022741"/>
    </source>
</evidence>
<proteinExistence type="inferred from homology"/>
<dbReference type="Gene3D" id="3.40.50.300">
    <property type="entry name" value="P-loop containing nucleotide triphosphate hydrolases"/>
    <property type="match status" value="1"/>
</dbReference>
<accession>A0A859QGU7</accession>
<dbReference type="InterPro" id="IPR050166">
    <property type="entry name" value="ABC_transporter_ATP-bind"/>
</dbReference>
<dbReference type="PROSITE" id="PS50893">
    <property type="entry name" value="ABC_TRANSPORTER_2"/>
    <property type="match status" value="1"/>
</dbReference>
<dbReference type="AlphaFoldDB" id="A0A859QGU7"/>
<sequence>MTAPLLDVKGVTLQYRTQEHVVTATYRVDFDVSRSDRFILLGPSGCGKSTLLKAVGGYLKPTEGKISLNGRQIVAPGPDRMMVFQEFDQLLPWKTVKENVVFALEASRKLRGAAAREKAADAIAKVGLARFADSYPHTLSGGMKQRVAIARGMAMEPDILLMDEPFAALDALTRRKMQDELLALWEGTKFTVLFVTHSIAEAIKVGNRILLLSPHPGRVKARIDDIPYGMAPSAAAALEKEIHNMLFAEEIEEVEHV</sequence>
<gene>
    <name evidence="5" type="ORF">FKV68_25245</name>
</gene>
<evidence type="ECO:0000313" key="6">
    <source>
        <dbReference type="Proteomes" id="UP000510721"/>
    </source>
</evidence>
<evidence type="ECO:0000256" key="1">
    <source>
        <dbReference type="ARBA" id="ARBA00005417"/>
    </source>
</evidence>
<evidence type="ECO:0000256" key="4">
    <source>
        <dbReference type="ARBA" id="ARBA00022840"/>
    </source>
</evidence>
<keyword evidence="4 5" id="KW-0067">ATP-binding</keyword>
<dbReference type="RefSeq" id="WP_180943171.1">
    <property type="nucleotide sequence ID" value="NZ_CP041241.1"/>
</dbReference>
<dbReference type="EMBL" id="CP041241">
    <property type="protein sequence ID" value="QLL64712.1"/>
    <property type="molecule type" value="Genomic_DNA"/>
</dbReference>
<dbReference type="SUPFAM" id="SSF52540">
    <property type="entry name" value="P-loop containing nucleoside triphosphate hydrolases"/>
    <property type="match status" value="1"/>
</dbReference>
<dbReference type="PANTHER" id="PTHR42788">
    <property type="entry name" value="TAURINE IMPORT ATP-BINDING PROTEIN-RELATED"/>
    <property type="match status" value="1"/>
</dbReference>
<evidence type="ECO:0000256" key="2">
    <source>
        <dbReference type="ARBA" id="ARBA00022448"/>
    </source>
</evidence>
<dbReference type="InterPro" id="IPR027417">
    <property type="entry name" value="P-loop_NTPase"/>
</dbReference>
<keyword evidence="3" id="KW-0547">Nucleotide-binding</keyword>
<dbReference type="Proteomes" id="UP000510721">
    <property type="component" value="Plasmid pEmeITTGR7c"/>
</dbReference>
<dbReference type="GO" id="GO:0016887">
    <property type="term" value="F:ATP hydrolysis activity"/>
    <property type="evidence" value="ECO:0007669"/>
    <property type="project" value="InterPro"/>
</dbReference>
<dbReference type="SMART" id="SM00382">
    <property type="entry name" value="AAA"/>
    <property type="match status" value="1"/>
</dbReference>
<dbReference type="InterPro" id="IPR017871">
    <property type="entry name" value="ABC_transporter-like_CS"/>
</dbReference>
<dbReference type="InterPro" id="IPR003593">
    <property type="entry name" value="AAA+_ATPase"/>
</dbReference>
<dbReference type="GO" id="GO:0005524">
    <property type="term" value="F:ATP binding"/>
    <property type="evidence" value="ECO:0007669"/>
    <property type="project" value="UniProtKB-KW"/>
</dbReference>
<protein>
    <submittedName>
        <fullName evidence="5">ABC transporter ATP-binding protein</fullName>
    </submittedName>
</protein>
<dbReference type="PANTHER" id="PTHR42788:SF10">
    <property type="entry name" value="ABC TRANSPORTER ATP-BINDING PROTEIN"/>
    <property type="match status" value="1"/>
</dbReference>
<evidence type="ECO:0000313" key="5">
    <source>
        <dbReference type="EMBL" id="QLL64712.1"/>
    </source>
</evidence>
<keyword evidence="5" id="KW-0614">Plasmid</keyword>
<geneLocation type="plasmid" evidence="6">
    <name>pemeittgr7c</name>
</geneLocation>